<dbReference type="InterPro" id="IPR048998">
    <property type="entry name" value="STPR"/>
</dbReference>
<dbReference type="EMBL" id="REGN01006347">
    <property type="protein sequence ID" value="RNA09892.1"/>
    <property type="molecule type" value="Genomic_DNA"/>
</dbReference>
<feature type="domain" description="STPR" evidence="2">
    <location>
        <begin position="256"/>
        <end position="317"/>
    </location>
</feature>
<dbReference type="STRING" id="10195.A0A3M7QFA2"/>
<sequence length="519" mass="59966">MPPKTIFTKDDDEILLEIIRTRVQNNWTEAEVERQFKQSTGRKVSFKTLRARLNVLNPVRSSITIVRPGTSASFLNTEICLPVDQPMSLSHEQPIIDQHMTSLTHEAEVANLTTELDQSLSFIENQSEAGNSLELNVEGNDSVTPKPRRRERPIGSKNKKTTPDTIEWEVGQSRVKRIRTNDPVSTPNRTRRNLTDQLLKLHNDTMQDLNITRAMQKRICRVIETPEQTQVQLQEQLDQIDSVSTEEPPNPNVTRAIRDKIRREIETPEQKADRLQKAAERDRKKRENETPEQRAIRLQKNKDYYAKNKVVETEQERMDWLGLNVQRKRQQQHTLPTHMLWSILRQTIEEGDNQGELINVCEFCGALYWSGEVNSAGVYTKCCERDKIRVPQLDRIHPLIDLWTNTAIRFGVDLVNSVDFFANIRQYNSMFGMCADKSNFDPQDLDNGANDQRRFNARGQYRLPYLFKCSGAMYYRMPPMYNGPVGVLRTRAAQYLMMDSDRAMLDIEVGSLSGRGSKI</sequence>
<dbReference type="OrthoDB" id="10057854at2759"/>
<gene>
    <name evidence="3" type="ORF">BpHYR1_007978</name>
</gene>
<feature type="region of interest" description="Disordered" evidence="1">
    <location>
        <begin position="260"/>
        <end position="298"/>
    </location>
</feature>
<name>A0A3M7QFA2_BRAPC</name>
<accession>A0A3M7QFA2</accession>
<evidence type="ECO:0000256" key="1">
    <source>
        <dbReference type="SAM" id="MobiDB-lite"/>
    </source>
</evidence>
<evidence type="ECO:0000313" key="4">
    <source>
        <dbReference type="Proteomes" id="UP000276133"/>
    </source>
</evidence>
<proteinExistence type="predicted"/>
<reference evidence="3 4" key="1">
    <citation type="journal article" date="2018" name="Sci. Rep.">
        <title>Genomic signatures of local adaptation to the degree of environmental predictability in rotifers.</title>
        <authorList>
            <person name="Franch-Gras L."/>
            <person name="Hahn C."/>
            <person name="Garcia-Roger E.M."/>
            <person name="Carmona M.J."/>
            <person name="Serra M."/>
            <person name="Gomez A."/>
        </authorList>
    </citation>
    <scope>NUCLEOTIDE SEQUENCE [LARGE SCALE GENOMIC DNA]</scope>
    <source>
        <strain evidence="3">HYR1</strain>
    </source>
</reference>
<protein>
    <submittedName>
        <fullName evidence="3">Protein F59H6.5</fullName>
    </submittedName>
</protein>
<evidence type="ECO:0000259" key="2">
    <source>
        <dbReference type="Pfam" id="PF21107"/>
    </source>
</evidence>
<dbReference type="Pfam" id="PF21107">
    <property type="entry name" value="STPRs"/>
    <property type="match status" value="1"/>
</dbReference>
<keyword evidence="4" id="KW-1185">Reference proteome</keyword>
<feature type="compositionally biased region" description="Polar residues" evidence="1">
    <location>
        <begin position="131"/>
        <end position="143"/>
    </location>
</feature>
<dbReference type="Proteomes" id="UP000276133">
    <property type="component" value="Unassembled WGS sequence"/>
</dbReference>
<comment type="caution">
    <text evidence="3">The sequence shown here is derived from an EMBL/GenBank/DDBJ whole genome shotgun (WGS) entry which is preliminary data.</text>
</comment>
<dbReference type="AlphaFoldDB" id="A0A3M7QFA2"/>
<evidence type="ECO:0000313" key="3">
    <source>
        <dbReference type="EMBL" id="RNA09892.1"/>
    </source>
</evidence>
<organism evidence="3 4">
    <name type="scientific">Brachionus plicatilis</name>
    <name type="common">Marine rotifer</name>
    <name type="synonym">Brachionus muelleri</name>
    <dbReference type="NCBI Taxonomy" id="10195"/>
    <lineage>
        <taxon>Eukaryota</taxon>
        <taxon>Metazoa</taxon>
        <taxon>Spiralia</taxon>
        <taxon>Gnathifera</taxon>
        <taxon>Rotifera</taxon>
        <taxon>Eurotatoria</taxon>
        <taxon>Monogononta</taxon>
        <taxon>Pseudotrocha</taxon>
        <taxon>Ploima</taxon>
        <taxon>Brachionidae</taxon>
        <taxon>Brachionus</taxon>
    </lineage>
</organism>
<feature type="region of interest" description="Disordered" evidence="1">
    <location>
        <begin position="131"/>
        <end position="163"/>
    </location>
</feature>